<evidence type="ECO:0000256" key="1">
    <source>
        <dbReference type="SAM" id="SignalP"/>
    </source>
</evidence>
<proteinExistence type="predicted"/>
<dbReference type="SUPFAM" id="SSF51126">
    <property type="entry name" value="Pectin lyase-like"/>
    <property type="match status" value="1"/>
</dbReference>
<feature type="domain" description="DUF6298" evidence="2">
    <location>
        <begin position="467"/>
        <end position="955"/>
    </location>
</feature>
<protein>
    <submittedName>
        <fullName evidence="3">Pectate lyase</fullName>
    </submittedName>
</protein>
<dbReference type="AlphaFoldDB" id="A0A7J4XPA6"/>
<evidence type="ECO:0000313" key="3">
    <source>
        <dbReference type="EMBL" id="KAA3770659.1"/>
    </source>
</evidence>
<evidence type="ECO:0000259" key="2">
    <source>
        <dbReference type="Pfam" id="PF19815"/>
    </source>
</evidence>
<sequence length="1037" mass="117520">MKNFKRIFLTMLGFICFGSLVAQHPSLQIKDGKVNYLIDERGNRVLDYSYCGYKSSGQDIPVVKNVVFVPWKEGDNSLRIQKAIDYASSLKPDVEGFRGAVLLDKGTFVLENDLYLHTSGVVLRGMDSHETVLLKKGVDRGALLYIEGIDDRTFVDTIDISSAYVPVNNRWLEVNSGCSLLKKDDRVLIVRPSTKEWIASVACTEYGGGISALGWKPGDIDIWWDRTVTGVIDGKIEIDSPLSMALDSRYAHSKLVSYTWKGRIENVGVENMTLISDYDKRYPKDEDHCWTGISVENAENCWIRKLFFRHFSGSAVILQPTSSKITVEDCISTQPVSEIGGMRRCTFLTMGQLNLFQRCYSEHGIHDFSAGYCAAGPNAFVQCESYESFGFSGSIDSWACGLLFDIVNIDGHNLSYKNLGQDKNGAGWNTANSTFWQCTAAGIECFSPAEDAKNRAYGCWAQFSGDGEWAESNNHIEPRSLFYAQLNERLNKDCSLRARILPKELEATSSPTVELAMELAQKAFIPKLTLRHWIEQVSVDEQLISVVQVKNIDELKITDPEEKNNILNRELKRVSIIDGRLVMGGGLLVGKKLDVPWWSGKLRTSYLAKSLPHITRFVPGREGLGVTDRIDSVINYMKVNNYLVIDHNYGLWYDRRRDDHERVRRLNGDVWGPFYEQPFKRSGQGTAWEGLSKYDLTQPNAWYWARLKEFAGKAEQEGLLLFHENYFQHNILEAGAHWVDCPWRTANNINRTDFPEPVPFAGDKRIFMAEMFYDINHPVRRELHRQYIRKCLDNFADCSNVVQLISAEFTGPLHFVQFWLDEIAAWEKETGKHALVALSTTKDVQDAILTDAKRASVVDIIDIRYWHYKTDGIYAPGGGKNMAPRQHMRKMKAGKITFSEAYKAVEEYRTKYPDKAVTYYAQNYPAMAWAVLMAGGSCPSIFVHDETFLSDVAKMKVEKTDTDTYKKLVKSDTGAIVYSQSPGEISVFVDDGKYSLKYIDPSSGTVEVLNKSFKISGLYVLKIPEGKEGVYWIHKLK</sequence>
<gene>
    <name evidence="3" type="ORF">F3F73_01555</name>
</gene>
<dbReference type="InterPro" id="IPR011050">
    <property type="entry name" value="Pectin_lyase_fold/virulence"/>
</dbReference>
<feature type="signal peptide" evidence="1">
    <location>
        <begin position="1"/>
        <end position="22"/>
    </location>
</feature>
<dbReference type="RefSeq" id="WP_130057840.1">
    <property type="nucleotide sequence ID" value="NZ_JADNPJ010000001.1"/>
</dbReference>
<feature type="chain" id="PRO_5029801146" evidence="1">
    <location>
        <begin position="23"/>
        <end position="1037"/>
    </location>
</feature>
<name>A0A7J4XPA6_9BACE</name>
<dbReference type="InterPro" id="IPR046265">
    <property type="entry name" value="DUF6298"/>
</dbReference>
<accession>A0A7J4XPA6</accession>
<comment type="caution">
    <text evidence="3">The sequence shown here is derived from an EMBL/GenBank/DDBJ whole genome shotgun (WGS) entry which is preliminary data.</text>
</comment>
<dbReference type="Pfam" id="PF19815">
    <property type="entry name" value="DUF6298"/>
    <property type="match status" value="1"/>
</dbReference>
<dbReference type="Proteomes" id="UP000422221">
    <property type="component" value="Unassembled WGS sequence"/>
</dbReference>
<keyword evidence="1" id="KW-0732">Signal</keyword>
<reference evidence="3 4" key="1">
    <citation type="journal article" date="2019" name="Nat. Med.">
        <title>A library of human gut bacterial isolates paired with longitudinal multiomics data enables mechanistic microbiome research.</title>
        <authorList>
            <person name="Poyet M."/>
            <person name="Groussin M."/>
            <person name="Gibbons S.M."/>
            <person name="Avila-Pacheco J."/>
            <person name="Jiang X."/>
            <person name="Kearney S.M."/>
            <person name="Perrotta A.R."/>
            <person name="Berdy B."/>
            <person name="Zhao S."/>
            <person name="Lieberman T.D."/>
            <person name="Swanson P.K."/>
            <person name="Smith M."/>
            <person name="Roesemann S."/>
            <person name="Alexander J.E."/>
            <person name="Rich S.A."/>
            <person name="Livny J."/>
            <person name="Vlamakis H."/>
            <person name="Clish C."/>
            <person name="Bullock K."/>
            <person name="Deik A."/>
            <person name="Scott J."/>
            <person name="Pierce K.A."/>
            <person name="Xavier R.J."/>
            <person name="Alm E.J."/>
        </authorList>
    </citation>
    <scope>NUCLEOTIDE SEQUENCE [LARGE SCALE GENOMIC DNA]</scope>
    <source>
        <strain evidence="3 4">BIOML-A10</strain>
    </source>
</reference>
<keyword evidence="3" id="KW-0456">Lyase</keyword>
<dbReference type="EMBL" id="VWMK01000001">
    <property type="protein sequence ID" value="KAA3770659.1"/>
    <property type="molecule type" value="Genomic_DNA"/>
</dbReference>
<dbReference type="GO" id="GO:0016829">
    <property type="term" value="F:lyase activity"/>
    <property type="evidence" value="ECO:0007669"/>
    <property type="project" value="UniProtKB-KW"/>
</dbReference>
<dbReference type="Gene3D" id="2.160.20.10">
    <property type="entry name" value="Single-stranded right-handed beta-helix, Pectin lyase-like"/>
    <property type="match status" value="1"/>
</dbReference>
<organism evidence="3 4">
    <name type="scientific">Bacteroides salyersiae</name>
    <dbReference type="NCBI Taxonomy" id="291644"/>
    <lineage>
        <taxon>Bacteria</taxon>
        <taxon>Pseudomonadati</taxon>
        <taxon>Bacteroidota</taxon>
        <taxon>Bacteroidia</taxon>
        <taxon>Bacteroidales</taxon>
        <taxon>Bacteroidaceae</taxon>
        <taxon>Bacteroides</taxon>
    </lineage>
</organism>
<evidence type="ECO:0000313" key="4">
    <source>
        <dbReference type="Proteomes" id="UP000422221"/>
    </source>
</evidence>
<dbReference type="InterPro" id="IPR012334">
    <property type="entry name" value="Pectin_lyas_fold"/>
</dbReference>